<dbReference type="HOGENOM" id="CLU_036604_0_4_11"/>
<dbReference type="InterPro" id="IPR043129">
    <property type="entry name" value="ATPase_NBD"/>
</dbReference>
<evidence type="ECO:0000313" key="3">
    <source>
        <dbReference type="EMBL" id="AIJ26220.1"/>
    </source>
</evidence>
<dbReference type="PATRIC" id="fig|1068978.7.peg.6586"/>
<dbReference type="GO" id="GO:0016301">
    <property type="term" value="F:kinase activity"/>
    <property type="evidence" value="ECO:0007669"/>
    <property type="project" value="UniProtKB-KW"/>
</dbReference>
<reference evidence="3 4" key="1">
    <citation type="submission" date="2014-07" db="EMBL/GenBank/DDBJ databases">
        <title>Whole Genome Sequence of the Amycolatopsis methanolica 239.</title>
        <authorList>
            <person name="Tang B."/>
        </authorList>
    </citation>
    <scope>NUCLEOTIDE SEQUENCE [LARGE SCALE GENOMIC DNA]</scope>
    <source>
        <strain evidence="3 4">239</strain>
    </source>
</reference>
<keyword evidence="4" id="KW-1185">Reference proteome</keyword>
<dbReference type="Pfam" id="PF00480">
    <property type="entry name" value="ROK"/>
    <property type="match status" value="1"/>
</dbReference>
<sequence length="313" mass="31674">MNPTLLGVDIGGSSVKALTWSPAGGVGQRWREPISREAGAAAVIGQILSIVDTSVARSGATAIGVAVPGVVDENAGVAVFSENLGWRDWPVRSGIAERTGLPTAIGHDVRLGAAAESARHPGDLVFVAVGTGVGAAAVLDGRVRATRFSGEIGHLVAERDGPPCACGKSGCVEAIGSAAAIAGQYTKRTGERVDAREVAARLERGDPVAGEVWRRAVDALAHGVTAAIAVLDPDVVVVGGGLAAAGHLLFDPLRAALAPRLAGLGAPQVLPAGLGQWANAVGAAQLALRSSVRDGSGNRDNRRRRTSCADKDV</sequence>
<dbReference type="EMBL" id="CP009110">
    <property type="protein sequence ID" value="AIJ26220.1"/>
    <property type="molecule type" value="Genomic_DNA"/>
</dbReference>
<keyword evidence="3" id="KW-0808">Transferase</keyword>
<dbReference type="eggNOG" id="COG1940">
    <property type="taxonomic scope" value="Bacteria"/>
</dbReference>
<protein>
    <submittedName>
        <fullName evidence="3">Sugar kinase</fullName>
    </submittedName>
</protein>
<dbReference type="Proteomes" id="UP000062973">
    <property type="component" value="Chromosome"/>
</dbReference>
<evidence type="ECO:0000313" key="4">
    <source>
        <dbReference type="Proteomes" id="UP000062973"/>
    </source>
</evidence>
<dbReference type="Gene3D" id="3.30.420.40">
    <property type="match status" value="2"/>
</dbReference>
<evidence type="ECO:0000256" key="2">
    <source>
        <dbReference type="SAM" id="MobiDB-lite"/>
    </source>
</evidence>
<evidence type="ECO:0000256" key="1">
    <source>
        <dbReference type="ARBA" id="ARBA00006479"/>
    </source>
</evidence>
<dbReference type="SUPFAM" id="SSF53067">
    <property type="entry name" value="Actin-like ATPase domain"/>
    <property type="match status" value="1"/>
</dbReference>
<dbReference type="PANTHER" id="PTHR18964:SF149">
    <property type="entry name" value="BIFUNCTIONAL UDP-N-ACETYLGLUCOSAMINE 2-EPIMERASE_N-ACETYLMANNOSAMINE KINASE"/>
    <property type="match status" value="1"/>
</dbReference>
<dbReference type="PANTHER" id="PTHR18964">
    <property type="entry name" value="ROK (REPRESSOR, ORF, KINASE) FAMILY"/>
    <property type="match status" value="1"/>
</dbReference>
<dbReference type="RefSeq" id="WP_017985055.1">
    <property type="nucleotide sequence ID" value="NZ_AQUL01000001.1"/>
</dbReference>
<dbReference type="InterPro" id="IPR000600">
    <property type="entry name" value="ROK"/>
</dbReference>
<gene>
    <name evidence="3" type="primary">nagC4</name>
    <name evidence="3" type="ORF">AMETH_6128</name>
</gene>
<dbReference type="STRING" id="1068978.AMETH_6128"/>
<keyword evidence="3" id="KW-0418">Kinase</keyword>
<name>A0A076N5X4_AMYME</name>
<accession>A0A076N5X4</accession>
<proteinExistence type="inferred from homology"/>
<dbReference type="KEGG" id="amq:AMETH_6128"/>
<organism evidence="3 4">
    <name type="scientific">Amycolatopsis methanolica 239</name>
    <dbReference type="NCBI Taxonomy" id="1068978"/>
    <lineage>
        <taxon>Bacteria</taxon>
        <taxon>Bacillati</taxon>
        <taxon>Actinomycetota</taxon>
        <taxon>Actinomycetes</taxon>
        <taxon>Pseudonocardiales</taxon>
        <taxon>Pseudonocardiaceae</taxon>
        <taxon>Amycolatopsis</taxon>
        <taxon>Amycolatopsis methanolica group</taxon>
    </lineage>
</organism>
<feature type="region of interest" description="Disordered" evidence="2">
    <location>
        <begin position="292"/>
        <end position="313"/>
    </location>
</feature>
<dbReference type="AlphaFoldDB" id="A0A076N5X4"/>
<comment type="similarity">
    <text evidence="1">Belongs to the ROK (NagC/XylR) family.</text>
</comment>